<feature type="transmembrane region" description="Helical" evidence="1">
    <location>
        <begin position="172"/>
        <end position="194"/>
    </location>
</feature>
<sequence length="262" mass="28859">MKCKRLNPVAVLLSILFAAAIDNTYGAPVLVISTALYFIALNLFYTKISSRKGERHEIPDSFLLAFAELMKSFSREKAFLMASKATAQTNTAIRHAEMRIKDGCPLPQALRSAARLSHDERPLLLLLSEMLSFSADLTVQRMPAIVQNRQERRKLRNEMSIRLQVVALRLKVLTVISSAVLGVISFVSPIISALSGAGHASGGSIEDLLTFDPLVFYTLLSLTIASSYSVSCLIPYLNRKRIVAVSGMTFIATHLVMIFAIK</sequence>
<gene>
    <name evidence="2" type="ORF">ENS19_02175</name>
</gene>
<evidence type="ECO:0000256" key="1">
    <source>
        <dbReference type="SAM" id="Phobius"/>
    </source>
</evidence>
<accession>A0A7C3F3Q4</accession>
<feature type="transmembrane region" description="Helical" evidence="1">
    <location>
        <begin position="30"/>
        <end position="46"/>
    </location>
</feature>
<dbReference type="EMBL" id="DSTX01000002">
    <property type="protein sequence ID" value="HFK20066.1"/>
    <property type="molecule type" value="Genomic_DNA"/>
</dbReference>
<reference evidence="2" key="1">
    <citation type="journal article" date="2020" name="mSystems">
        <title>Genome- and Community-Level Interaction Insights into Carbon Utilization and Element Cycling Functions of Hydrothermarchaeota in Hydrothermal Sediment.</title>
        <authorList>
            <person name="Zhou Z."/>
            <person name="Liu Y."/>
            <person name="Xu W."/>
            <person name="Pan J."/>
            <person name="Luo Z.H."/>
            <person name="Li M."/>
        </authorList>
    </citation>
    <scope>NUCLEOTIDE SEQUENCE [LARGE SCALE GENOMIC DNA]</scope>
    <source>
        <strain evidence="2">SpSt-468</strain>
    </source>
</reference>
<keyword evidence="1" id="KW-0812">Transmembrane</keyword>
<keyword evidence="1" id="KW-1133">Transmembrane helix</keyword>
<feature type="transmembrane region" description="Helical" evidence="1">
    <location>
        <begin position="214"/>
        <end position="237"/>
    </location>
</feature>
<organism evidence="2">
    <name type="scientific">Candidatus Methanomethylicus mesodigestus</name>
    <dbReference type="NCBI Taxonomy" id="1867258"/>
    <lineage>
        <taxon>Archaea</taxon>
        <taxon>Thermoproteota</taxon>
        <taxon>Methanosuratincolia</taxon>
        <taxon>Candidatus Methanomethylicales</taxon>
        <taxon>Candidatus Methanomethylicaceae</taxon>
        <taxon>Candidatus Methanomethylicus</taxon>
    </lineage>
</organism>
<name>A0A7C3F3Q4_9CREN</name>
<comment type="caution">
    <text evidence="2">The sequence shown here is derived from an EMBL/GenBank/DDBJ whole genome shotgun (WGS) entry which is preliminary data.</text>
</comment>
<feature type="transmembrane region" description="Helical" evidence="1">
    <location>
        <begin position="242"/>
        <end position="261"/>
    </location>
</feature>
<keyword evidence="1" id="KW-0472">Membrane</keyword>
<evidence type="ECO:0000313" key="2">
    <source>
        <dbReference type="EMBL" id="HFK20066.1"/>
    </source>
</evidence>
<protein>
    <recommendedName>
        <fullName evidence="3">Type II secretion system protein GspF domain-containing protein</fullName>
    </recommendedName>
</protein>
<dbReference type="AlphaFoldDB" id="A0A7C3F3Q4"/>
<evidence type="ECO:0008006" key="3">
    <source>
        <dbReference type="Google" id="ProtNLM"/>
    </source>
</evidence>
<proteinExistence type="predicted"/>